<sequence>MGFGALTHVPEMNVSHSLLRELIDCYDDYHGCLKTLHGKIYITPGKIAAALGINHGGNCFPEKVEYDSLNEADKTIIDSLKCITLASLTKSVLDMSVEGEENRKKF</sequence>
<protein>
    <submittedName>
        <fullName evidence="1">Uncharacterized protein</fullName>
    </submittedName>
</protein>
<keyword evidence="2" id="KW-1185">Reference proteome</keyword>
<organism evidence="1 2">
    <name type="scientific">Arachis hypogaea</name>
    <name type="common">Peanut</name>
    <dbReference type="NCBI Taxonomy" id="3818"/>
    <lineage>
        <taxon>Eukaryota</taxon>
        <taxon>Viridiplantae</taxon>
        <taxon>Streptophyta</taxon>
        <taxon>Embryophyta</taxon>
        <taxon>Tracheophyta</taxon>
        <taxon>Spermatophyta</taxon>
        <taxon>Magnoliopsida</taxon>
        <taxon>eudicotyledons</taxon>
        <taxon>Gunneridae</taxon>
        <taxon>Pentapetalae</taxon>
        <taxon>rosids</taxon>
        <taxon>fabids</taxon>
        <taxon>Fabales</taxon>
        <taxon>Fabaceae</taxon>
        <taxon>Papilionoideae</taxon>
        <taxon>50 kb inversion clade</taxon>
        <taxon>dalbergioids sensu lato</taxon>
        <taxon>Dalbergieae</taxon>
        <taxon>Pterocarpus clade</taxon>
        <taxon>Arachis</taxon>
    </lineage>
</organism>
<gene>
    <name evidence="1" type="ORF">Ahy_B03g065141</name>
</gene>
<dbReference type="Proteomes" id="UP000289738">
    <property type="component" value="Chromosome B03"/>
</dbReference>
<comment type="caution">
    <text evidence="1">The sequence shown here is derived from an EMBL/GenBank/DDBJ whole genome shotgun (WGS) entry which is preliminary data.</text>
</comment>
<dbReference type="AlphaFoldDB" id="A0A445A0V3"/>
<name>A0A445A0V3_ARAHY</name>
<evidence type="ECO:0000313" key="1">
    <source>
        <dbReference type="EMBL" id="RYR20056.1"/>
    </source>
</evidence>
<reference evidence="1 2" key="1">
    <citation type="submission" date="2019-01" db="EMBL/GenBank/DDBJ databases">
        <title>Sequencing of cultivated peanut Arachis hypogaea provides insights into genome evolution and oil improvement.</title>
        <authorList>
            <person name="Chen X."/>
        </authorList>
    </citation>
    <scope>NUCLEOTIDE SEQUENCE [LARGE SCALE GENOMIC DNA]</scope>
    <source>
        <strain evidence="2">cv. Fuhuasheng</strain>
        <tissue evidence="1">Leaves</tissue>
    </source>
</reference>
<accession>A0A445A0V3</accession>
<proteinExistence type="predicted"/>
<dbReference type="EMBL" id="SDMP01000013">
    <property type="protein sequence ID" value="RYR20056.1"/>
    <property type="molecule type" value="Genomic_DNA"/>
</dbReference>
<evidence type="ECO:0000313" key="2">
    <source>
        <dbReference type="Proteomes" id="UP000289738"/>
    </source>
</evidence>